<name>A0ABV9VUW1_9ACTN</name>
<accession>A0ABV9VUW1</accession>
<evidence type="ECO:0000313" key="3">
    <source>
        <dbReference type="EMBL" id="MFC4999043.1"/>
    </source>
</evidence>
<keyword evidence="2" id="KW-0812">Transmembrane</keyword>
<keyword evidence="2" id="KW-1133">Transmembrane helix</keyword>
<evidence type="ECO:0000256" key="2">
    <source>
        <dbReference type="SAM" id="Phobius"/>
    </source>
</evidence>
<dbReference type="EMBL" id="JBHSIU010000014">
    <property type="protein sequence ID" value="MFC4999043.1"/>
    <property type="molecule type" value="Genomic_DNA"/>
</dbReference>
<feature type="transmembrane region" description="Helical" evidence="2">
    <location>
        <begin position="60"/>
        <end position="83"/>
    </location>
</feature>
<feature type="region of interest" description="Disordered" evidence="1">
    <location>
        <begin position="90"/>
        <end position="113"/>
    </location>
</feature>
<organism evidence="3 4">
    <name type="scientific">Dactylosporangium cerinum</name>
    <dbReference type="NCBI Taxonomy" id="1434730"/>
    <lineage>
        <taxon>Bacteria</taxon>
        <taxon>Bacillati</taxon>
        <taxon>Actinomycetota</taxon>
        <taxon>Actinomycetes</taxon>
        <taxon>Micromonosporales</taxon>
        <taxon>Micromonosporaceae</taxon>
        <taxon>Dactylosporangium</taxon>
    </lineage>
</organism>
<dbReference type="Proteomes" id="UP001595912">
    <property type="component" value="Unassembled WGS sequence"/>
</dbReference>
<dbReference type="RefSeq" id="WP_380115345.1">
    <property type="nucleotide sequence ID" value="NZ_JBHSIU010000014.1"/>
</dbReference>
<evidence type="ECO:0000313" key="4">
    <source>
        <dbReference type="Proteomes" id="UP001595912"/>
    </source>
</evidence>
<keyword evidence="2" id="KW-0472">Membrane</keyword>
<keyword evidence="4" id="KW-1185">Reference proteome</keyword>
<proteinExistence type="predicted"/>
<feature type="transmembrane region" description="Helical" evidence="2">
    <location>
        <begin position="20"/>
        <end position="40"/>
    </location>
</feature>
<evidence type="ECO:0000256" key="1">
    <source>
        <dbReference type="SAM" id="MobiDB-lite"/>
    </source>
</evidence>
<sequence length="113" mass="11681">MRRSPDVEGVAGADRLDRLAAGAGVVLPWVLAALGPGQFIPSQDATPEMMAQEARDGHVTLVLLAIGCTAGPLVVATGIWLIWRARRAARPQAPSHPDEGPAAGAPVAGQYEP</sequence>
<reference evidence="4" key="1">
    <citation type="journal article" date="2019" name="Int. J. Syst. Evol. Microbiol.">
        <title>The Global Catalogue of Microorganisms (GCM) 10K type strain sequencing project: providing services to taxonomists for standard genome sequencing and annotation.</title>
        <authorList>
            <consortium name="The Broad Institute Genomics Platform"/>
            <consortium name="The Broad Institute Genome Sequencing Center for Infectious Disease"/>
            <person name="Wu L."/>
            <person name="Ma J."/>
        </authorList>
    </citation>
    <scope>NUCLEOTIDE SEQUENCE [LARGE SCALE GENOMIC DNA]</scope>
    <source>
        <strain evidence="4">CGMCC 4.7152</strain>
    </source>
</reference>
<gene>
    <name evidence="3" type="ORF">ACFPIJ_14495</name>
</gene>
<protein>
    <submittedName>
        <fullName evidence="3">Uncharacterized protein</fullName>
    </submittedName>
</protein>
<comment type="caution">
    <text evidence="3">The sequence shown here is derived from an EMBL/GenBank/DDBJ whole genome shotgun (WGS) entry which is preliminary data.</text>
</comment>